<organism evidence="4">
    <name type="scientific">Paenibacillus ihbetae</name>
    <dbReference type="NCBI Taxonomy" id="1870820"/>
    <lineage>
        <taxon>Bacteria</taxon>
        <taxon>Bacillati</taxon>
        <taxon>Bacillota</taxon>
        <taxon>Bacilli</taxon>
        <taxon>Bacillales</taxon>
        <taxon>Paenibacillaceae</taxon>
        <taxon>Paenibacillus</taxon>
    </lineage>
</organism>
<dbReference type="InterPro" id="IPR039356">
    <property type="entry name" value="YfbR/HDDC2"/>
</dbReference>
<sequence length="196" mass="22903">MEKLLKEQINFIIEIDKLKTIERKTKIIHGSRLENDAEHTWHLAMMALVLHQHSNRYIDLLKVLKMLLIHDLVEIDAGDTFAYDTAGHNDKFERELQAAQRLFGMLPPEQEEEFMNLWLEFERKETDEAKFASSLDRLQPLIHNHLNQGDTWQKYRITSEQVINRNQEIGNGSRALWEVAQSIIDSSIEQGILAKS</sequence>
<dbReference type="InterPro" id="IPR006674">
    <property type="entry name" value="HD_domain"/>
</dbReference>
<dbReference type="Proteomes" id="UP000189059">
    <property type="component" value="Unassembled WGS sequence"/>
</dbReference>
<name>A0A1B2E7E2_9BACL</name>
<dbReference type="RefSeq" id="WP_077566753.1">
    <property type="nucleotide sequence ID" value="NZ_CP016809.1"/>
</dbReference>
<dbReference type="PANTHER" id="PTHR11845">
    <property type="entry name" value="5'-DEOXYNUCLEOTIDASE HDDC2"/>
    <property type="match status" value="1"/>
</dbReference>
<keyword evidence="1" id="KW-0479">Metal-binding</keyword>
<dbReference type="PANTHER" id="PTHR11845:SF13">
    <property type="entry name" value="5'-DEOXYNUCLEOTIDASE HDDC2"/>
    <property type="match status" value="1"/>
</dbReference>
<dbReference type="SUPFAM" id="SSF109604">
    <property type="entry name" value="HD-domain/PDEase-like"/>
    <property type="match status" value="1"/>
</dbReference>
<reference evidence="4" key="1">
    <citation type="submission" date="2016-08" db="EMBL/GenBank/DDBJ databases">
        <title>Complete Genome Seqeunce of Paenibacillus sp. nov. IHBB 9852 from high altitute lake of Indian trans-Himalayas.</title>
        <authorList>
            <person name="Kiran S."/>
            <person name="Swarnkar M.K."/>
            <person name="Rana A."/>
            <person name="Tewari R."/>
            <person name="Gulati A."/>
        </authorList>
    </citation>
    <scope>NUCLEOTIDE SEQUENCE [LARGE SCALE GENOMIC DNA]</scope>
    <source>
        <strain evidence="4">IHBB 9852</strain>
    </source>
</reference>
<evidence type="ECO:0000313" key="4">
    <source>
        <dbReference type="EMBL" id="ANY75881.1"/>
    </source>
</evidence>
<dbReference type="GO" id="GO:0005737">
    <property type="term" value="C:cytoplasm"/>
    <property type="evidence" value="ECO:0007669"/>
    <property type="project" value="TreeGrafter"/>
</dbReference>
<dbReference type="Gene3D" id="1.10.3210.10">
    <property type="entry name" value="Hypothetical protein af1432"/>
    <property type="match status" value="1"/>
</dbReference>
<dbReference type="EMBL" id="MRVI01000001">
    <property type="protein sequence ID" value="OOC61949.1"/>
    <property type="molecule type" value="Genomic_DNA"/>
</dbReference>
<evidence type="ECO:0000313" key="5">
    <source>
        <dbReference type="EMBL" id="OOC61949.1"/>
    </source>
</evidence>
<proteinExistence type="predicted"/>
<accession>A0A1B2E7E2</accession>
<dbReference type="AlphaFoldDB" id="A0A1B2E7E2"/>
<dbReference type="Pfam" id="PF13023">
    <property type="entry name" value="HD_3"/>
    <property type="match status" value="1"/>
</dbReference>
<evidence type="ECO:0000313" key="6">
    <source>
        <dbReference type="Proteomes" id="UP000189059"/>
    </source>
</evidence>
<dbReference type="KEGG" id="pib:BBD41_26730"/>
<evidence type="ECO:0000256" key="2">
    <source>
        <dbReference type="ARBA" id="ARBA00022801"/>
    </source>
</evidence>
<gene>
    <name evidence="5" type="ORF">BBD40_08835</name>
    <name evidence="4" type="ORF">BBD41_26730</name>
</gene>
<dbReference type="EMBL" id="CP016809">
    <property type="protein sequence ID" value="ANY75881.1"/>
    <property type="molecule type" value="Genomic_DNA"/>
</dbReference>
<dbReference type="GO" id="GO:0002953">
    <property type="term" value="F:5'-deoxynucleotidase activity"/>
    <property type="evidence" value="ECO:0007669"/>
    <property type="project" value="InterPro"/>
</dbReference>
<keyword evidence="6" id="KW-1185">Reference proteome</keyword>
<protein>
    <submittedName>
        <fullName evidence="4">Phosphohydrolase</fullName>
    </submittedName>
</protein>
<reference evidence="5 6" key="2">
    <citation type="submission" date="2016-12" db="EMBL/GenBank/DDBJ databases">
        <title>Genome sequencing and description of Paenibacillus sp. nov. from high altitude lake in the Indian Trans- Himalayas.</title>
        <authorList>
            <person name="Kiran S."/>
            <person name="Swarnkar M.K."/>
            <person name="Rana A."/>
            <person name="Tewari R."/>
            <person name="Gulati A."/>
        </authorList>
    </citation>
    <scope>NUCLEOTIDE SEQUENCE [LARGE SCALE GENOMIC DNA]</scope>
    <source>
        <strain evidence="5 6">IHBB 9951</strain>
    </source>
</reference>
<evidence type="ECO:0000259" key="3">
    <source>
        <dbReference type="Pfam" id="PF13023"/>
    </source>
</evidence>
<evidence type="ECO:0000256" key="1">
    <source>
        <dbReference type="ARBA" id="ARBA00022723"/>
    </source>
</evidence>
<keyword evidence="2 4" id="KW-0378">Hydrolase</keyword>
<feature type="domain" description="HD" evidence="3">
    <location>
        <begin position="15"/>
        <end position="177"/>
    </location>
</feature>
<dbReference type="GO" id="GO:0046872">
    <property type="term" value="F:metal ion binding"/>
    <property type="evidence" value="ECO:0007669"/>
    <property type="project" value="UniProtKB-KW"/>
</dbReference>